<accession>A0ABP7X1V1</accession>
<keyword evidence="1" id="KW-0560">Oxidoreductase</keyword>
<dbReference type="SUPFAM" id="SSF51735">
    <property type="entry name" value="NAD(P)-binding Rossmann-fold domains"/>
    <property type="match status" value="1"/>
</dbReference>
<sequence length="349" mass="38263">MECVLVTGASGYVGLHCVAQLLAQGYLVKGTVRSLSREAEIRNSLTNASICYENLSLIKADLTEDTGWKDAVENCDYVLHVASPFFIGEPKDPNHWINIASAGTLRIMRAANTAGVKKLVLTSSCGAITENRGGLELFSEDDWTDPTLARVSTYFKSKTIAERAAWQFALSGDKHSKMALTVINPSMIVGPSLSDDIGVSNGIIKRMIDGSTPATIALHFGFVDVRDVAKAHVLALKSTRSNGERIIVSEREMWLKDVAKILRDNGYNKAPKIELPNFLAKLFGMFNTEIRSTTKILGQRRITTANKAKNILAWSPRDVRDSILESARQITELEESSTTTRSTLRTGAK</sequence>
<dbReference type="RefSeq" id="WP_344937659.1">
    <property type="nucleotide sequence ID" value="NZ_BAABDM010000007.1"/>
</dbReference>
<evidence type="ECO:0000313" key="4">
    <source>
        <dbReference type="EMBL" id="GAA4102485.1"/>
    </source>
</evidence>
<dbReference type="PANTHER" id="PTHR10366:SF564">
    <property type="entry name" value="STEROL-4-ALPHA-CARBOXYLATE 3-DEHYDROGENASE, DECARBOXYLATING"/>
    <property type="match status" value="1"/>
</dbReference>
<comment type="caution">
    <text evidence="4">The sequence shown here is derived from an EMBL/GenBank/DDBJ whole genome shotgun (WGS) entry which is preliminary data.</text>
</comment>
<evidence type="ECO:0000256" key="2">
    <source>
        <dbReference type="ARBA" id="ARBA00023445"/>
    </source>
</evidence>
<dbReference type="InterPro" id="IPR001509">
    <property type="entry name" value="Epimerase_deHydtase"/>
</dbReference>
<evidence type="ECO:0000259" key="3">
    <source>
        <dbReference type="Pfam" id="PF01370"/>
    </source>
</evidence>
<dbReference type="EMBL" id="BAABDM010000007">
    <property type="protein sequence ID" value="GAA4102485.1"/>
    <property type="molecule type" value="Genomic_DNA"/>
</dbReference>
<proteinExistence type="inferred from homology"/>
<comment type="similarity">
    <text evidence="2">Belongs to the NAD(P)-dependent epimerase/dehydratase family. Dihydroflavonol-4-reductase subfamily.</text>
</comment>
<dbReference type="Gene3D" id="3.40.50.720">
    <property type="entry name" value="NAD(P)-binding Rossmann-like Domain"/>
    <property type="match status" value="1"/>
</dbReference>
<protein>
    <submittedName>
        <fullName evidence="4">Aldehyde reductase</fullName>
    </submittedName>
</protein>
<evidence type="ECO:0000313" key="5">
    <source>
        <dbReference type="Proteomes" id="UP001500392"/>
    </source>
</evidence>
<dbReference type="Pfam" id="PF01370">
    <property type="entry name" value="Epimerase"/>
    <property type="match status" value="1"/>
</dbReference>
<dbReference type="CDD" id="cd05227">
    <property type="entry name" value="AR_SDR_e"/>
    <property type="match status" value="1"/>
</dbReference>
<dbReference type="PANTHER" id="PTHR10366">
    <property type="entry name" value="NAD DEPENDENT EPIMERASE/DEHYDRATASE"/>
    <property type="match status" value="1"/>
</dbReference>
<keyword evidence="5" id="KW-1185">Reference proteome</keyword>
<organism evidence="4 5">
    <name type="scientific">Zhongshania borealis</name>
    <dbReference type="NCBI Taxonomy" id="889488"/>
    <lineage>
        <taxon>Bacteria</taxon>
        <taxon>Pseudomonadati</taxon>
        <taxon>Pseudomonadota</taxon>
        <taxon>Gammaproteobacteria</taxon>
        <taxon>Cellvibrionales</taxon>
        <taxon>Spongiibacteraceae</taxon>
        <taxon>Zhongshania</taxon>
    </lineage>
</organism>
<dbReference type="InterPro" id="IPR050425">
    <property type="entry name" value="NAD(P)_dehydrat-like"/>
</dbReference>
<evidence type="ECO:0000256" key="1">
    <source>
        <dbReference type="ARBA" id="ARBA00023002"/>
    </source>
</evidence>
<reference evidence="5" key="1">
    <citation type="journal article" date="2019" name="Int. J. Syst. Evol. Microbiol.">
        <title>The Global Catalogue of Microorganisms (GCM) 10K type strain sequencing project: providing services to taxonomists for standard genome sequencing and annotation.</title>
        <authorList>
            <consortium name="The Broad Institute Genomics Platform"/>
            <consortium name="The Broad Institute Genome Sequencing Center for Infectious Disease"/>
            <person name="Wu L."/>
            <person name="Ma J."/>
        </authorList>
    </citation>
    <scope>NUCLEOTIDE SEQUENCE [LARGE SCALE GENOMIC DNA]</scope>
    <source>
        <strain evidence="5">JCM 17304</strain>
    </source>
</reference>
<dbReference type="InterPro" id="IPR036291">
    <property type="entry name" value="NAD(P)-bd_dom_sf"/>
</dbReference>
<feature type="domain" description="NAD-dependent epimerase/dehydratase" evidence="3">
    <location>
        <begin position="4"/>
        <end position="242"/>
    </location>
</feature>
<dbReference type="Proteomes" id="UP001500392">
    <property type="component" value="Unassembled WGS sequence"/>
</dbReference>
<name>A0ABP7X1V1_9GAMM</name>
<gene>
    <name evidence="4" type="ORF">GCM10022414_30370</name>
</gene>